<dbReference type="PROSITE" id="PS00134">
    <property type="entry name" value="TRYPSIN_HIS"/>
    <property type="match status" value="1"/>
</dbReference>
<comment type="caution">
    <text evidence="8">The sequence shown here is derived from an EMBL/GenBank/DDBJ whole genome shotgun (WGS) entry which is preliminary data.</text>
</comment>
<feature type="domain" description="Peptidase S1" evidence="7">
    <location>
        <begin position="24"/>
        <end position="261"/>
    </location>
</feature>
<dbReference type="InterPro" id="IPR050430">
    <property type="entry name" value="Peptidase_S1"/>
</dbReference>
<keyword evidence="3" id="KW-0378">Hydrolase</keyword>
<keyword evidence="6" id="KW-0732">Signal</keyword>
<dbReference type="EMBL" id="NWSH01000631">
    <property type="protein sequence ID" value="PCG75148.1"/>
    <property type="molecule type" value="Genomic_DNA"/>
</dbReference>
<accession>A0A2A4JTX8</accession>
<dbReference type="SUPFAM" id="SSF50494">
    <property type="entry name" value="Trypsin-like serine proteases"/>
    <property type="match status" value="1"/>
</dbReference>
<dbReference type="PANTHER" id="PTHR24276:SF91">
    <property type="entry name" value="AT26814P-RELATED"/>
    <property type="match status" value="1"/>
</dbReference>
<keyword evidence="5" id="KW-1015">Disulfide bond</keyword>
<dbReference type="CDD" id="cd00190">
    <property type="entry name" value="Tryp_SPc"/>
    <property type="match status" value="1"/>
</dbReference>
<dbReference type="PROSITE" id="PS50240">
    <property type="entry name" value="TRYPSIN_DOM"/>
    <property type="match status" value="1"/>
</dbReference>
<dbReference type="PANTHER" id="PTHR24276">
    <property type="entry name" value="POLYSERASE-RELATED"/>
    <property type="match status" value="1"/>
</dbReference>
<dbReference type="InterPro" id="IPR009003">
    <property type="entry name" value="Peptidase_S1_PA"/>
</dbReference>
<dbReference type="Pfam" id="PF00089">
    <property type="entry name" value="Trypsin"/>
    <property type="match status" value="1"/>
</dbReference>
<dbReference type="STRING" id="7102.A0A2A4JTX8"/>
<dbReference type="GO" id="GO:0006508">
    <property type="term" value="P:proteolysis"/>
    <property type="evidence" value="ECO:0007669"/>
    <property type="project" value="UniProtKB-KW"/>
</dbReference>
<comment type="similarity">
    <text evidence="1">Belongs to the peptidase S1 family.</text>
</comment>
<dbReference type="AlphaFoldDB" id="A0A2A4JTX8"/>
<evidence type="ECO:0000256" key="6">
    <source>
        <dbReference type="SAM" id="SignalP"/>
    </source>
</evidence>
<proteinExistence type="inferred from homology"/>
<protein>
    <recommendedName>
        <fullName evidence="7">Peptidase S1 domain-containing protein</fullName>
    </recommendedName>
</protein>
<evidence type="ECO:0000256" key="5">
    <source>
        <dbReference type="ARBA" id="ARBA00023157"/>
    </source>
</evidence>
<dbReference type="InterPro" id="IPR018114">
    <property type="entry name" value="TRYPSIN_HIS"/>
</dbReference>
<feature type="chain" id="PRO_5012291478" description="Peptidase S1 domain-containing protein" evidence="6">
    <location>
        <begin position="19"/>
        <end position="261"/>
    </location>
</feature>
<dbReference type="SMART" id="SM00020">
    <property type="entry name" value="Tryp_SPc"/>
    <property type="match status" value="1"/>
</dbReference>
<dbReference type="InterPro" id="IPR001254">
    <property type="entry name" value="Trypsin_dom"/>
</dbReference>
<evidence type="ECO:0000313" key="8">
    <source>
        <dbReference type="EMBL" id="PCG75148.1"/>
    </source>
</evidence>
<evidence type="ECO:0000256" key="2">
    <source>
        <dbReference type="ARBA" id="ARBA00022670"/>
    </source>
</evidence>
<dbReference type="InterPro" id="IPR043504">
    <property type="entry name" value="Peptidase_S1_PA_chymotrypsin"/>
</dbReference>
<reference evidence="8" key="1">
    <citation type="submission" date="2017-09" db="EMBL/GenBank/DDBJ databases">
        <title>Contemporary evolution of a Lepidopteran species, Heliothis virescens, in response to modern agricultural practices.</title>
        <authorList>
            <person name="Fritz M.L."/>
            <person name="Deyonke A.M."/>
            <person name="Papanicolaou A."/>
            <person name="Micinski S."/>
            <person name="Westbrook J."/>
            <person name="Gould F."/>
        </authorList>
    </citation>
    <scope>NUCLEOTIDE SEQUENCE [LARGE SCALE GENOMIC DNA]</scope>
    <source>
        <strain evidence="8">HvINT-</strain>
        <tissue evidence="8">Whole body</tissue>
    </source>
</reference>
<evidence type="ECO:0000256" key="4">
    <source>
        <dbReference type="ARBA" id="ARBA00022825"/>
    </source>
</evidence>
<evidence type="ECO:0000256" key="3">
    <source>
        <dbReference type="ARBA" id="ARBA00022801"/>
    </source>
</evidence>
<dbReference type="GO" id="GO:0004252">
    <property type="term" value="F:serine-type endopeptidase activity"/>
    <property type="evidence" value="ECO:0007669"/>
    <property type="project" value="InterPro"/>
</dbReference>
<organism evidence="8">
    <name type="scientific">Heliothis virescens</name>
    <name type="common">Tobacco budworm moth</name>
    <dbReference type="NCBI Taxonomy" id="7102"/>
    <lineage>
        <taxon>Eukaryota</taxon>
        <taxon>Metazoa</taxon>
        <taxon>Ecdysozoa</taxon>
        <taxon>Arthropoda</taxon>
        <taxon>Hexapoda</taxon>
        <taxon>Insecta</taxon>
        <taxon>Pterygota</taxon>
        <taxon>Neoptera</taxon>
        <taxon>Endopterygota</taxon>
        <taxon>Lepidoptera</taxon>
        <taxon>Glossata</taxon>
        <taxon>Ditrysia</taxon>
        <taxon>Noctuoidea</taxon>
        <taxon>Noctuidae</taxon>
        <taxon>Heliothinae</taxon>
        <taxon>Heliothis</taxon>
    </lineage>
</organism>
<feature type="signal peptide" evidence="6">
    <location>
        <begin position="1"/>
        <end position="18"/>
    </location>
</feature>
<sequence length="261" mass="27351">MATQVVLVLALFAGLACSSPSSRILGGSPASVEKYPSIVQVESMGSSSGIWAQSCGGNILTARYVVSAAHCFHGIFYEPKNRRIRAGSSERNTGGLVIQVDIEINHPTYGVNDMDGDISVVRLLGSLEYSPVIQQGPIIPADFPLPDGLPVVLAGWGATELGSLPSNELLETSSYIVPREVCAERYAGLSIPRSVTENMICAGHLDVGGKDACAGDFGGPLYYDGILVGVLSWGEGCANKTLPGVSTAVTSYTNWIIDTAV</sequence>
<evidence type="ECO:0000256" key="1">
    <source>
        <dbReference type="ARBA" id="ARBA00007664"/>
    </source>
</evidence>
<keyword evidence="2" id="KW-0645">Protease</keyword>
<gene>
    <name evidence="8" type="ORF">B5V51_12157</name>
</gene>
<evidence type="ECO:0000259" key="7">
    <source>
        <dbReference type="PROSITE" id="PS50240"/>
    </source>
</evidence>
<keyword evidence="4" id="KW-0720">Serine protease</keyword>
<name>A0A2A4JTX8_HELVI</name>
<dbReference type="InterPro" id="IPR001314">
    <property type="entry name" value="Peptidase_S1A"/>
</dbReference>
<dbReference type="Gene3D" id="2.40.10.10">
    <property type="entry name" value="Trypsin-like serine proteases"/>
    <property type="match status" value="1"/>
</dbReference>
<dbReference type="PRINTS" id="PR00722">
    <property type="entry name" value="CHYMOTRYPSIN"/>
</dbReference>